<dbReference type="PANTHER" id="PTHR43335:SF4">
    <property type="entry name" value="ABC TRANSPORTER, ATP-BINDING PROTEIN"/>
    <property type="match status" value="1"/>
</dbReference>
<dbReference type="InterPro" id="IPR003593">
    <property type="entry name" value="AAA+_ATPase"/>
</dbReference>
<evidence type="ECO:0000259" key="5">
    <source>
        <dbReference type="PROSITE" id="PS50893"/>
    </source>
</evidence>
<dbReference type="RefSeq" id="WP_042398033.1">
    <property type="nucleotide sequence ID" value="NZ_CYYT01000017.1"/>
</dbReference>
<comment type="similarity">
    <text evidence="1">Belongs to the ABC transporter superfamily.</text>
</comment>
<gene>
    <name evidence="6" type="ORF">ERS852470_00769</name>
</gene>
<evidence type="ECO:0000256" key="3">
    <source>
        <dbReference type="ARBA" id="ARBA00022741"/>
    </source>
</evidence>
<dbReference type="PROSITE" id="PS00211">
    <property type="entry name" value="ABC_TRANSPORTER_1"/>
    <property type="match status" value="1"/>
</dbReference>
<dbReference type="OrthoDB" id="9809205at2"/>
<dbReference type="InterPro" id="IPR017871">
    <property type="entry name" value="ABC_transporter-like_CS"/>
</dbReference>
<keyword evidence="3" id="KW-0547">Nucleotide-binding</keyword>
<evidence type="ECO:0000313" key="6">
    <source>
        <dbReference type="EMBL" id="CUN81061.1"/>
    </source>
</evidence>
<feature type="domain" description="ABC transporter" evidence="5">
    <location>
        <begin position="4"/>
        <end position="231"/>
    </location>
</feature>
<evidence type="ECO:0000313" key="7">
    <source>
        <dbReference type="Proteomes" id="UP000095558"/>
    </source>
</evidence>
<protein>
    <submittedName>
        <fullName evidence="6">ABC transporter</fullName>
        <ecNumber evidence="6">3.6.3.-</ecNumber>
    </submittedName>
</protein>
<dbReference type="GeneID" id="83011886"/>
<sequence>MNVLEVNDLRKSLGKREIIKGVSFNIKSGEIFGFLGPNGAGKTTTIRMLVGLIKPTSGEIKICGHDLSKDTTNALSEVGAVVENPELYKYLSGRENLMQIARIRKVSKEDVEETIKLVGLEGRIDDKVRKYSLGMKQRLGLAASLLSKPKLLILDEPTNGLDPSGILDFREVVQKAAKERGMAVFVSSHILSEVQNLCDKVAFINDGVIKAVEEINSDTNSMDTEKDIICLVSNDDKKIIENEVKKLTYVSSCKINDKGLQIILESNSTSKLVKHLACNNFNIEEIYKERKGLEQRYMELVEGGIR</sequence>
<keyword evidence="6" id="KW-0378">Hydrolase</keyword>
<dbReference type="GO" id="GO:0016887">
    <property type="term" value="F:ATP hydrolysis activity"/>
    <property type="evidence" value="ECO:0007669"/>
    <property type="project" value="InterPro"/>
</dbReference>
<dbReference type="EMBL" id="CYZV01000006">
    <property type="protein sequence ID" value="CUN81061.1"/>
    <property type="molecule type" value="Genomic_DNA"/>
</dbReference>
<evidence type="ECO:0000256" key="1">
    <source>
        <dbReference type="ARBA" id="ARBA00005417"/>
    </source>
</evidence>
<evidence type="ECO:0000256" key="2">
    <source>
        <dbReference type="ARBA" id="ARBA00022448"/>
    </source>
</evidence>
<accession>A0A173ZXQ6</accession>
<dbReference type="PROSITE" id="PS50893">
    <property type="entry name" value="ABC_TRANSPORTER_2"/>
    <property type="match status" value="1"/>
</dbReference>
<dbReference type="InterPro" id="IPR003439">
    <property type="entry name" value="ABC_transporter-like_ATP-bd"/>
</dbReference>
<reference evidence="6 7" key="1">
    <citation type="submission" date="2015-09" db="EMBL/GenBank/DDBJ databases">
        <authorList>
            <consortium name="Pathogen Informatics"/>
        </authorList>
    </citation>
    <scope>NUCLEOTIDE SEQUENCE [LARGE SCALE GENOMIC DNA]</scope>
    <source>
        <strain evidence="6 7">2789STDY5834855</strain>
    </source>
</reference>
<keyword evidence="2" id="KW-0813">Transport</keyword>
<dbReference type="SMART" id="SM00382">
    <property type="entry name" value="AAA"/>
    <property type="match status" value="1"/>
</dbReference>
<dbReference type="AlphaFoldDB" id="A0A173ZXQ6"/>
<dbReference type="STRING" id="84024.ERS852471_01173"/>
<dbReference type="GO" id="GO:0005524">
    <property type="term" value="F:ATP binding"/>
    <property type="evidence" value="ECO:0007669"/>
    <property type="project" value="UniProtKB-KW"/>
</dbReference>
<name>A0A173ZXQ6_9CLOT</name>
<dbReference type="EC" id="3.6.3.-" evidence="6"/>
<dbReference type="InterPro" id="IPR027417">
    <property type="entry name" value="P-loop_NTPase"/>
</dbReference>
<proteinExistence type="inferred from homology"/>
<dbReference type="Gene3D" id="3.40.50.300">
    <property type="entry name" value="P-loop containing nucleotide triphosphate hydrolases"/>
    <property type="match status" value="1"/>
</dbReference>
<keyword evidence="4" id="KW-0067">ATP-binding</keyword>
<dbReference type="PANTHER" id="PTHR43335">
    <property type="entry name" value="ABC TRANSPORTER, ATP-BINDING PROTEIN"/>
    <property type="match status" value="1"/>
</dbReference>
<organism evidence="6 7">
    <name type="scientific">Clostridium disporicum</name>
    <dbReference type="NCBI Taxonomy" id="84024"/>
    <lineage>
        <taxon>Bacteria</taxon>
        <taxon>Bacillati</taxon>
        <taxon>Bacillota</taxon>
        <taxon>Clostridia</taxon>
        <taxon>Eubacteriales</taxon>
        <taxon>Clostridiaceae</taxon>
        <taxon>Clostridium</taxon>
    </lineage>
</organism>
<dbReference type="Proteomes" id="UP000095558">
    <property type="component" value="Unassembled WGS sequence"/>
</dbReference>
<evidence type="ECO:0000256" key="4">
    <source>
        <dbReference type="ARBA" id="ARBA00022840"/>
    </source>
</evidence>
<dbReference type="SUPFAM" id="SSF52540">
    <property type="entry name" value="P-loop containing nucleoside triphosphate hydrolases"/>
    <property type="match status" value="1"/>
</dbReference>
<dbReference type="Pfam" id="PF00005">
    <property type="entry name" value="ABC_tran"/>
    <property type="match status" value="1"/>
</dbReference>